<dbReference type="PROSITE" id="PS51375">
    <property type="entry name" value="PPR"/>
    <property type="match status" value="1"/>
</dbReference>
<dbReference type="PANTHER" id="PTHR47926">
    <property type="entry name" value="PENTATRICOPEPTIDE REPEAT-CONTAINING PROTEIN"/>
    <property type="match status" value="1"/>
</dbReference>
<dbReference type="Proteomes" id="UP001151532">
    <property type="component" value="Chromosome 5"/>
</dbReference>
<proteinExistence type="predicted"/>
<dbReference type="InterPro" id="IPR011990">
    <property type="entry name" value="TPR-like_helical_dom_sf"/>
</dbReference>
<dbReference type="OrthoDB" id="818401at2759"/>
<evidence type="ECO:0000256" key="2">
    <source>
        <dbReference type="PROSITE-ProRule" id="PRU00708"/>
    </source>
</evidence>
<keyword evidence="1" id="KW-0677">Repeat</keyword>
<dbReference type="GO" id="GO:0003723">
    <property type="term" value="F:RNA binding"/>
    <property type="evidence" value="ECO:0007669"/>
    <property type="project" value="InterPro"/>
</dbReference>
<evidence type="ECO:0000256" key="1">
    <source>
        <dbReference type="ARBA" id="ARBA00022737"/>
    </source>
</evidence>
<dbReference type="Pfam" id="PF01535">
    <property type="entry name" value="PPR"/>
    <property type="match status" value="1"/>
</dbReference>
<evidence type="ECO:0000313" key="4">
    <source>
        <dbReference type="Proteomes" id="UP001151532"/>
    </source>
</evidence>
<dbReference type="EMBL" id="JAPFFK010000002">
    <property type="protein sequence ID" value="KAJ6775573.1"/>
    <property type="molecule type" value="Genomic_DNA"/>
</dbReference>
<dbReference type="GO" id="GO:0009451">
    <property type="term" value="P:RNA modification"/>
    <property type="evidence" value="ECO:0007669"/>
    <property type="project" value="InterPro"/>
</dbReference>
<comment type="caution">
    <text evidence="3">The sequence shown here is derived from an EMBL/GenBank/DDBJ whole genome shotgun (WGS) entry which is preliminary data.</text>
</comment>
<gene>
    <name evidence="3" type="ORF">OIU79_018694</name>
</gene>
<feature type="repeat" description="PPR" evidence="2">
    <location>
        <begin position="157"/>
        <end position="191"/>
    </location>
</feature>
<accession>A0A9Q1ALE8</accession>
<dbReference type="Pfam" id="PF13041">
    <property type="entry name" value="PPR_2"/>
    <property type="match status" value="1"/>
</dbReference>
<dbReference type="Gene3D" id="1.25.40.10">
    <property type="entry name" value="Tetratricopeptide repeat domain"/>
    <property type="match status" value="1"/>
</dbReference>
<keyword evidence="4" id="KW-1185">Reference proteome</keyword>
<evidence type="ECO:0000313" key="3">
    <source>
        <dbReference type="EMBL" id="KAJ6775573.1"/>
    </source>
</evidence>
<dbReference type="AlphaFoldDB" id="A0A9Q1ALE8"/>
<sequence>MSTTTNLPYHLPSNVFSTENKLTSQPSQKTILDLLNTRCSTSLHYLKQVHAVALRTGHFQDHYVSGCLENNEPCKAIWCYYKMTVAHARPNKFTYPTLLKACTVAEAAEEGSQAHAHVIKQGLSGDVHIRSAGIQMYGSFGEVEGARRMLDEDGNSDVICFNAMIDGYLKCGEVEAAKELFWSMEDKNVGSWNVMVSGMAKCGKIEEARGRVLQGSFGGF</sequence>
<reference evidence="3" key="1">
    <citation type="submission" date="2022-11" db="EMBL/GenBank/DDBJ databases">
        <authorList>
            <person name="Hyden B.L."/>
            <person name="Feng K."/>
            <person name="Yates T."/>
            <person name="Jawdy S."/>
            <person name="Smart L.B."/>
            <person name="Muchero W."/>
        </authorList>
    </citation>
    <scope>NUCLEOTIDE SEQUENCE</scope>
    <source>
        <tissue evidence="3">Shoot tip</tissue>
    </source>
</reference>
<dbReference type="InterPro" id="IPR046960">
    <property type="entry name" value="PPR_At4g14850-like_plant"/>
</dbReference>
<name>A0A9Q1ALE8_SALPP</name>
<dbReference type="InterPro" id="IPR002885">
    <property type="entry name" value="PPR_rpt"/>
</dbReference>
<organism evidence="3 4">
    <name type="scientific">Salix purpurea</name>
    <name type="common">Purple osier willow</name>
    <dbReference type="NCBI Taxonomy" id="77065"/>
    <lineage>
        <taxon>Eukaryota</taxon>
        <taxon>Viridiplantae</taxon>
        <taxon>Streptophyta</taxon>
        <taxon>Embryophyta</taxon>
        <taxon>Tracheophyta</taxon>
        <taxon>Spermatophyta</taxon>
        <taxon>Magnoliopsida</taxon>
        <taxon>eudicotyledons</taxon>
        <taxon>Gunneridae</taxon>
        <taxon>Pentapetalae</taxon>
        <taxon>rosids</taxon>
        <taxon>fabids</taxon>
        <taxon>Malpighiales</taxon>
        <taxon>Salicaceae</taxon>
        <taxon>Saliceae</taxon>
        <taxon>Salix</taxon>
    </lineage>
</organism>
<dbReference type="NCBIfam" id="TIGR00756">
    <property type="entry name" value="PPR"/>
    <property type="match status" value="1"/>
</dbReference>
<protein>
    <submittedName>
        <fullName evidence="3">REPEAT-CONTAINING PROTEIN putative-RELATED</fullName>
    </submittedName>
</protein>
<reference evidence="3" key="2">
    <citation type="journal article" date="2023" name="Int. J. Mol. Sci.">
        <title>De Novo Assembly and Annotation of 11 Diverse Shrub Willow (Salix) Genomes Reveals Novel Gene Organization in Sex-Linked Regions.</title>
        <authorList>
            <person name="Hyden B."/>
            <person name="Feng K."/>
            <person name="Yates T.B."/>
            <person name="Jawdy S."/>
            <person name="Cereghino C."/>
            <person name="Smart L.B."/>
            <person name="Muchero W."/>
        </authorList>
    </citation>
    <scope>NUCLEOTIDE SEQUENCE</scope>
    <source>
        <tissue evidence="3">Shoot tip</tissue>
    </source>
</reference>